<sequence>MNTSATTRALRGFARTQRTVPRSIPRASATSLRPSAAAAAQPLCMRSHFHTTPFRSKNEKPKDYQGATDFSEMDVLANTPIPSTSIDACVWDGFHLNSGVKIMDGDAALLIGGEAFEWRPWEAKGSKNLINAKGQFELPAEAFGLLDLVWPRPDLLIIGVGPKIVPLSPATRKHLSSLGIRVEVLDTRNAASQFNLLATERGVDVVAGAMIPIGWKEGKGAV</sequence>
<dbReference type="RefSeq" id="XP_060367674.1">
    <property type="nucleotide sequence ID" value="XM_060504472.1"/>
</dbReference>
<evidence type="ECO:0000256" key="1">
    <source>
        <dbReference type="ARBA" id="ARBA00004173"/>
    </source>
</evidence>
<dbReference type="PANTHER" id="PTHR21192:SF2">
    <property type="entry name" value="NADH DEHYDROGENASE [UBIQUINONE] 1 ALPHA SUBCOMPLEX ASSEMBLY FACTOR 3"/>
    <property type="match status" value="1"/>
</dbReference>
<dbReference type="EMBL" id="JAHMHS010000023">
    <property type="protein sequence ID" value="KAK1727619.1"/>
    <property type="molecule type" value="Genomic_DNA"/>
</dbReference>
<comment type="similarity">
    <text evidence="4">Belongs to the NDUFAF3 family.</text>
</comment>
<reference evidence="5" key="1">
    <citation type="submission" date="2021-12" db="EMBL/GenBank/DDBJ databases">
        <title>Comparative genomics, transcriptomics and evolutionary studies reveal genomic signatures of adaptation to plant cell wall in hemibiotrophic fungi.</title>
        <authorList>
            <consortium name="DOE Joint Genome Institute"/>
            <person name="Baroncelli R."/>
            <person name="Diaz J.F."/>
            <person name="Benocci T."/>
            <person name="Peng M."/>
            <person name="Battaglia E."/>
            <person name="Haridas S."/>
            <person name="Andreopoulos W."/>
            <person name="Labutti K."/>
            <person name="Pangilinan J."/>
            <person name="Floch G.L."/>
            <person name="Makela M.R."/>
            <person name="Henrissat B."/>
            <person name="Grigoriev I.V."/>
            <person name="Crouch J.A."/>
            <person name="De Vries R.P."/>
            <person name="Sukno S.A."/>
            <person name="Thon M.R."/>
        </authorList>
    </citation>
    <scope>NUCLEOTIDE SEQUENCE</scope>
    <source>
        <strain evidence="5">CBS 112980</strain>
    </source>
</reference>
<comment type="subcellular location">
    <subcellularLocation>
        <location evidence="1">Mitochondrion</location>
    </subcellularLocation>
</comment>
<keyword evidence="3" id="KW-0496">Mitochondrion</keyword>
<dbReference type="FunFam" id="3.40.1230.10:FF:000005">
    <property type="entry name" value="NADH dehydrogenase [ubiquinone]alpha subcomplex assembly factor"/>
    <property type="match status" value="1"/>
</dbReference>
<dbReference type="GO" id="GO:0032981">
    <property type="term" value="P:mitochondrial respiratory chain complex I assembly"/>
    <property type="evidence" value="ECO:0007669"/>
    <property type="project" value="InterPro"/>
</dbReference>
<dbReference type="CDD" id="cd05125">
    <property type="entry name" value="Mth938_2P1-like"/>
    <property type="match status" value="1"/>
</dbReference>
<dbReference type="SUPFAM" id="SSF64076">
    <property type="entry name" value="MTH938-like"/>
    <property type="match status" value="1"/>
</dbReference>
<dbReference type="InterPro" id="IPR034095">
    <property type="entry name" value="NDUF3"/>
</dbReference>
<evidence type="ECO:0000313" key="5">
    <source>
        <dbReference type="EMBL" id="KAK1727619.1"/>
    </source>
</evidence>
<comment type="caution">
    <text evidence="5">The sequence shown here is derived from an EMBL/GenBank/DDBJ whole genome shotgun (WGS) entry which is preliminary data.</text>
</comment>
<dbReference type="Proteomes" id="UP001244207">
    <property type="component" value="Unassembled WGS sequence"/>
</dbReference>
<accession>A0AAD8XGZ9</accession>
<name>A0AAD8XGZ9_GLOAC</name>
<dbReference type="InterPro" id="IPR036748">
    <property type="entry name" value="MTH938-like_sf"/>
</dbReference>
<evidence type="ECO:0000256" key="4">
    <source>
        <dbReference type="ARBA" id="ARBA00049984"/>
    </source>
</evidence>
<dbReference type="GeneID" id="85388371"/>
<dbReference type="GO" id="GO:0005743">
    <property type="term" value="C:mitochondrial inner membrane"/>
    <property type="evidence" value="ECO:0007669"/>
    <property type="project" value="TreeGrafter"/>
</dbReference>
<dbReference type="AlphaFoldDB" id="A0AAD8XGZ9"/>
<evidence type="ECO:0000256" key="3">
    <source>
        <dbReference type="ARBA" id="ARBA00023128"/>
    </source>
</evidence>
<gene>
    <name evidence="5" type="ORF">BDZ83DRAFT_572132</name>
</gene>
<evidence type="ECO:0000313" key="6">
    <source>
        <dbReference type="Proteomes" id="UP001244207"/>
    </source>
</evidence>
<dbReference type="PANTHER" id="PTHR21192">
    <property type="entry name" value="NUCLEAR PROTEIN E3-3"/>
    <property type="match status" value="1"/>
</dbReference>
<evidence type="ECO:0000256" key="2">
    <source>
        <dbReference type="ARBA" id="ARBA00021776"/>
    </source>
</evidence>
<dbReference type="Gene3D" id="3.40.1230.10">
    <property type="entry name" value="MTH938-like"/>
    <property type="match status" value="1"/>
</dbReference>
<proteinExistence type="inferred from homology"/>
<dbReference type="Pfam" id="PF04430">
    <property type="entry name" value="DUF498"/>
    <property type="match status" value="1"/>
</dbReference>
<dbReference type="InterPro" id="IPR007523">
    <property type="entry name" value="NDUFAF3/AAMDC"/>
</dbReference>
<organism evidence="5 6">
    <name type="scientific">Glomerella acutata</name>
    <name type="common">Colletotrichum acutatum</name>
    <dbReference type="NCBI Taxonomy" id="27357"/>
    <lineage>
        <taxon>Eukaryota</taxon>
        <taxon>Fungi</taxon>
        <taxon>Dikarya</taxon>
        <taxon>Ascomycota</taxon>
        <taxon>Pezizomycotina</taxon>
        <taxon>Sordariomycetes</taxon>
        <taxon>Hypocreomycetidae</taxon>
        <taxon>Glomerellales</taxon>
        <taxon>Glomerellaceae</taxon>
        <taxon>Colletotrichum</taxon>
        <taxon>Colletotrichum acutatum species complex</taxon>
    </lineage>
</organism>
<keyword evidence="6" id="KW-1185">Reference proteome</keyword>
<protein>
    <recommendedName>
        <fullName evidence="2">NADH dehydrogenase [ubiquinone] 1 alpha subcomplex assembly factor 3</fullName>
    </recommendedName>
</protein>